<evidence type="ECO:0000313" key="1">
    <source>
        <dbReference type="EMBL" id="KKN15575.1"/>
    </source>
</evidence>
<dbReference type="AlphaFoldDB" id="A0A0F9N7L1"/>
<comment type="caution">
    <text evidence="1">The sequence shown here is derived from an EMBL/GenBank/DDBJ whole genome shotgun (WGS) entry which is preliminary data.</text>
</comment>
<proteinExistence type="predicted"/>
<accession>A0A0F9N7L1</accession>
<sequence length="411" mass="42648">MAVTATPQMGDTRLEVMAAEFDFILPRNYIYAQAPLAVVPQGGVISGTGNGYSSLRIPSFHRLLPAVSTRSEISDIAPVQLADSAVTINPSLYGNAVQLSYKVQHESAIDLFQIAGKLVAENASESVDYIARSVAIAGAAFEYGNGTARTAVSTAGKLTPGILFNAAGFLASAPKLDGGMNQPTIGGGIAAIMRNALVADLSENSSIILLGQYRDAAPETVLMGEVGSHVSGIRLIVSDNAKIFQGGGTTVVGLPSSGSLKLAAEQGATTIFVESSVSSAGTLSYMTLGTPETSANGEQTNVEAIYVDAGSTNIQVRGGAPNGGLIYAYSSGAALTANSQVHAVVFMGADALLKVHDTDSGPNPKLLLPQNDGLLEQFDALSWRWFGGFGRKAENRLYRAEVGSERQVLGM</sequence>
<name>A0A0F9N7L1_9ZZZZ</name>
<gene>
    <name evidence="1" type="ORF">LCGC14_0984600</name>
</gene>
<reference evidence="1" key="1">
    <citation type="journal article" date="2015" name="Nature">
        <title>Complex archaea that bridge the gap between prokaryotes and eukaryotes.</title>
        <authorList>
            <person name="Spang A."/>
            <person name="Saw J.H."/>
            <person name="Jorgensen S.L."/>
            <person name="Zaremba-Niedzwiedzka K."/>
            <person name="Martijn J."/>
            <person name="Lind A.E."/>
            <person name="van Eijk R."/>
            <person name="Schleper C."/>
            <person name="Guy L."/>
            <person name="Ettema T.J."/>
        </authorList>
    </citation>
    <scope>NUCLEOTIDE SEQUENCE</scope>
</reference>
<organism evidence="1">
    <name type="scientific">marine sediment metagenome</name>
    <dbReference type="NCBI Taxonomy" id="412755"/>
    <lineage>
        <taxon>unclassified sequences</taxon>
        <taxon>metagenomes</taxon>
        <taxon>ecological metagenomes</taxon>
    </lineage>
</organism>
<protein>
    <submittedName>
        <fullName evidence="1">Uncharacterized protein</fullName>
    </submittedName>
</protein>
<dbReference type="EMBL" id="LAZR01003698">
    <property type="protein sequence ID" value="KKN15575.1"/>
    <property type="molecule type" value="Genomic_DNA"/>
</dbReference>